<protein>
    <submittedName>
        <fullName evidence="5">60S ribosomal protein L20, putative</fullName>
    </submittedName>
</protein>
<keyword evidence="6" id="KW-1185">Reference proteome</keyword>
<dbReference type="AlphaFoldDB" id="L0AW81"/>
<dbReference type="Pfam" id="PF00453">
    <property type="entry name" value="Ribosomal_L20"/>
    <property type="match status" value="1"/>
</dbReference>
<dbReference type="InterPro" id="IPR035566">
    <property type="entry name" value="Ribosomal_protein_bL20_C"/>
</dbReference>
<evidence type="ECO:0000256" key="2">
    <source>
        <dbReference type="ARBA" id="ARBA00022980"/>
    </source>
</evidence>
<evidence type="ECO:0000256" key="1">
    <source>
        <dbReference type="ARBA" id="ARBA00007698"/>
    </source>
</evidence>
<dbReference type="Proteomes" id="UP000031512">
    <property type="component" value="Chromosome 1"/>
</dbReference>
<dbReference type="GO" id="GO:0019843">
    <property type="term" value="F:rRNA binding"/>
    <property type="evidence" value="ECO:0007669"/>
    <property type="project" value="InterPro"/>
</dbReference>
<dbReference type="PRINTS" id="PR00062">
    <property type="entry name" value="RIBOSOMALL20"/>
</dbReference>
<dbReference type="Gene3D" id="6.10.160.10">
    <property type="match status" value="1"/>
</dbReference>
<dbReference type="GeneID" id="15806051"/>
<reference evidence="5 6" key="1">
    <citation type="journal article" date="2012" name="BMC Genomics">
        <title>Comparative genomic analysis and phylogenetic position of Theileria equi.</title>
        <authorList>
            <person name="Kappmeyer L.S."/>
            <person name="Thiagarajan M."/>
            <person name="Herndon D.R."/>
            <person name="Ramsay J.D."/>
            <person name="Caler E."/>
            <person name="Djikeng A."/>
            <person name="Gillespie J.J."/>
            <person name="Lau A.O."/>
            <person name="Roalson E.H."/>
            <person name="Silva J.C."/>
            <person name="Silva M.G."/>
            <person name="Suarez C.E."/>
            <person name="Ueti M.W."/>
            <person name="Nene V.M."/>
            <person name="Mealey R.H."/>
            <person name="Knowles D.P."/>
            <person name="Brayton K.A."/>
        </authorList>
    </citation>
    <scope>NUCLEOTIDE SEQUENCE [LARGE SCALE GENOMIC DNA]</scope>
    <source>
        <strain evidence="5 6">WA</strain>
    </source>
</reference>
<dbReference type="VEuPathDB" id="PiroplasmaDB:BEWA_021340"/>
<dbReference type="Gene3D" id="1.10.1900.20">
    <property type="entry name" value="Ribosomal protein L20"/>
    <property type="match status" value="1"/>
</dbReference>
<dbReference type="GO" id="GO:1990904">
    <property type="term" value="C:ribonucleoprotein complex"/>
    <property type="evidence" value="ECO:0007669"/>
    <property type="project" value="UniProtKB-KW"/>
</dbReference>
<keyword evidence="2 4" id="KW-0689">Ribosomal protein</keyword>
<dbReference type="eggNOG" id="KOG4707">
    <property type="taxonomic scope" value="Eukaryota"/>
</dbReference>
<dbReference type="OrthoDB" id="10251781at2759"/>
<evidence type="ECO:0000313" key="5">
    <source>
        <dbReference type="EMBL" id="AFZ79286.1"/>
    </source>
</evidence>
<evidence type="ECO:0000256" key="4">
    <source>
        <dbReference type="RuleBase" id="RU000561"/>
    </source>
</evidence>
<organism evidence="5 6">
    <name type="scientific">Theileria equi strain WA</name>
    <dbReference type="NCBI Taxonomy" id="1537102"/>
    <lineage>
        <taxon>Eukaryota</taxon>
        <taxon>Sar</taxon>
        <taxon>Alveolata</taxon>
        <taxon>Apicomplexa</taxon>
        <taxon>Aconoidasida</taxon>
        <taxon>Piroplasmida</taxon>
        <taxon>Theileriidae</taxon>
        <taxon>Theileria</taxon>
    </lineage>
</organism>
<evidence type="ECO:0000256" key="3">
    <source>
        <dbReference type="ARBA" id="ARBA00023274"/>
    </source>
</evidence>
<gene>
    <name evidence="5" type="ORF">BEWA_021340</name>
</gene>
<keyword evidence="3 4" id="KW-0687">Ribonucleoprotein</keyword>
<dbReference type="KEGG" id="beq:BEWA_021340"/>
<dbReference type="RefSeq" id="XP_004828952.1">
    <property type="nucleotide sequence ID" value="XM_004828895.1"/>
</dbReference>
<dbReference type="GO" id="GO:0003735">
    <property type="term" value="F:structural constituent of ribosome"/>
    <property type="evidence" value="ECO:0007669"/>
    <property type="project" value="InterPro"/>
</dbReference>
<proteinExistence type="inferred from homology"/>
<dbReference type="CDD" id="cd07026">
    <property type="entry name" value="Ribosomal_L20"/>
    <property type="match status" value="1"/>
</dbReference>
<dbReference type="InterPro" id="IPR005813">
    <property type="entry name" value="Ribosomal_bL20"/>
</dbReference>
<dbReference type="SUPFAM" id="SSF74731">
    <property type="entry name" value="Ribosomal protein L20"/>
    <property type="match status" value="1"/>
</dbReference>
<comment type="similarity">
    <text evidence="1 4">Belongs to the bacterial ribosomal protein bL20 family.</text>
</comment>
<dbReference type="STRING" id="1537102.L0AW81"/>
<dbReference type="GO" id="GO:0005840">
    <property type="term" value="C:ribosome"/>
    <property type="evidence" value="ECO:0007669"/>
    <property type="project" value="UniProtKB-KW"/>
</dbReference>
<dbReference type="GO" id="GO:0006412">
    <property type="term" value="P:translation"/>
    <property type="evidence" value="ECO:0007669"/>
    <property type="project" value="InterPro"/>
</dbReference>
<accession>L0AW81</accession>
<dbReference type="EMBL" id="CP001669">
    <property type="protein sequence ID" value="AFZ79286.1"/>
    <property type="molecule type" value="Genomic_DNA"/>
</dbReference>
<dbReference type="NCBIfam" id="TIGR01032">
    <property type="entry name" value="rplT_bact"/>
    <property type="match status" value="1"/>
</dbReference>
<dbReference type="PANTHER" id="PTHR10986">
    <property type="entry name" value="39S RIBOSOMAL PROTEIN L20"/>
    <property type="match status" value="1"/>
</dbReference>
<name>L0AW81_THEEQ</name>
<evidence type="ECO:0000313" key="6">
    <source>
        <dbReference type="Proteomes" id="UP000031512"/>
    </source>
</evidence>
<sequence>MKIPRQIVYELARGFRGRSKRCIKLSSTRVAKALQHSFTSRRNRQKYIRVHWISTINRAAREWNMIYSRFMGSLNSMNCWLSRKSLYILSLNEPVTFKSIVDECKYARSEPKTKVRDISNL</sequence>